<dbReference type="InterPro" id="IPR009057">
    <property type="entry name" value="Homeodomain-like_sf"/>
</dbReference>
<evidence type="ECO:0000313" key="6">
    <source>
        <dbReference type="EMBL" id="KAK3867796.1"/>
    </source>
</evidence>
<comment type="subcellular location">
    <subcellularLocation>
        <location evidence="1">Nucleus</location>
    </subcellularLocation>
</comment>
<proteinExistence type="inferred from homology"/>
<dbReference type="AlphaFoldDB" id="A0AAE1F612"/>
<evidence type="ECO:0000256" key="3">
    <source>
        <dbReference type="ARBA" id="ARBA00022679"/>
    </source>
</evidence>
<name>A0AAE1F612_PETCI</name>
<dbReference type="InterPro" id="IPR027417">
    <property type="entry name" value="P-loop_NTPase"/>
</dbReference>
<feature type="domain" description="Sulfotransferase" evidence="5">
    <location>
        <begin position="78"/>
        <end position="241"/>
    </location>
</feature>
<dbReference type="Gene3D" id="3.40.50.300">
    <property type="entry name" value="P-loop containing nucleotide triphosphate hydrolases"/>
    <property type="match status" value="1"/>
</dbReference>
<evidence type="ECO:0000256" key="1">
    <source>
        <dbReference type="ARBA" id="ARBA00004123"/>
    </source>
</evidence>
<accession>A0AAE1F612</accession>
<dbReference type="SUPFAM" id="SSF46689">
    <property type="entry name" value="Homeodomain-like"/>
    <property type="match status" value="1"/>
</dbReference>
<dbReference type="Pfam" id="PF00685">
    <property type="entry name" value="Sulfotransfer_1"/>
    <property type="match status" value="1"/>
</dbReference>
<evidence type="ECO:0000313" key="7">
    <source>
        <dbReference type="Proteomes" id="UP001286313"/>
    </source>
</evidence>
<protein>
    <recommendedName>
        <fullName evidence="5">Sulfotransferase domain-containing protein</fullName>
    </recommendedName>
</protein>
<reference evidence="6" key="1">
    <citation type="submission" date="2023-10" db="EMBL/GenBank/DDBJ databases">
        <title>Genome assemblies of two species of porcelain crab, Petrolisthes cinctipes and Petrolisthes manimaculis (Anomura: Porcellanidae).</title>
        <authorList>
            <person name="Angst P."/>
        </authorList>
    </citation>
    <scope>NUCLEOTIDE SEQUENCE</scope>
    <source>
        <strain evidence="6">PB745_01</strain>
        <tissue evidence="6">Gill</tissue>
    </source>
</reference>
<dbReference type="GO" id="GO:0005634">
    <property type="term" value="C:nucleus"/>
    <property type="evidence" value="ECO:0007669"/>
    <property type="project" value="UniProtKB-SubCell"/>
</dbReference>
<dbReference type="SUPFAM" id="SSF52540">
    <property type="entry name" value="P-loop containing nucleoside triphosphate hydrolases"/>
    <property type="match status" value="1"/>
</dbReference>
<evidence type="ECO:0000259" key="5">
    <source>
        <dbReference type="Pfam" id="PF00685"/>
    </source>
</evidence>
<evidence type="ECO:0000256" key="4">
    <source>
        <dbReference type="SAM" id="MobiDB-lite"/>
    </source>
</evidence>
<keyword evidence="7" id="KW-1185">Reference proteome</keyword>
<sequence length="256" mass="29855">MVGITTNVGERARVVALREERVEINEIAARVGRGRATVIRILGASRRLGDNQVPPPKPRLGGKKKTSKRTDTLIRRSLIYISRNPRDIAVSYYYFLQLLTQCSYQGTFSQFIHMFINDITMYSPFFSHVLGYWNSRHQHNILFITYEQLHHNPIKVIKQIADFLEISVSTSDIEYISTCTSFTNMTHNPSVNYQHWKELGFAHKDKGNFLRKGEVGNWKSHLNEEQVSMFEVWERKHLKNTDLKFIYEENTTQPTT</sequence>
<gene>
    <name evidence="6" type="ORF">Pcinc_026774</name>
</gene>
<comment type="caution">
    <text evidence="6">The sequence shown here is derived from an EMBL/GenBank/DDBJ whole genome shotgun (WGS) entry which is preliminary data.</text>
</comment>
<comment type="similarity">
    <text evidence="2">Belongs to the sulfotransferase 1 family.</text>
</comment>
<feature type="region of interest" description="Disordered" evidence="4">
    <location>
        <begin position="48"/>
        <end position="67"/>
    </location>
</feature>
<dbReference type="Proteomes" id="UP001286313">
    <property type="component" value="Unassembled WGS sequence"/>
</dbReference>
<organism evidence="6 7">
    <name type="scientific">Petrolisthes cinctipes</name>
    <name type="common">Flat porcelain crab</name>
    <dbReference type="NCBI Taxonomy" id="88211"/>
    <lineage>
        <taxon>Eukaryota</taxon>
        <taxon>Metazoa</taxon>
        <taxon>Ecdysozoa</taxon>
        <taxon>Arthropoda</taxon>
        <taxon>Crustacea</taxon>
        <taxon>Multicrustacea</taxon>
        <taxon>Malacostraca</taxon>
        <taxon>Eumalacostraca</taxon>
        <taxon>Eucarida</taxon>
        <taxon>Decapoda</taxon>
        <taxon>Pleocyemata</taxon>
        <taxon>Anomura</taxon>
        <taxon>Galatheoidea</taxon>
        <taxon>Porcellanidae</taxon>
        <taxon>Petrolisthes</taxon>
    </lineage>
</organism>
<dbReference type="InterPro" id="IPR000863">
    <property type="entry name" value="Sulfotransferase_dom"/>
</dbReference>
<evidence type="ECO:0000256" key="2">
    <source>
        <dbReference type="ARBA" id="ARBA00005771"/>
    </source>
</evidence>
<dbReference type="GO" id="GO:0008146">
    <property type="term" value="F:sulfotransferase activity"/>
    <property type="evidence" value="ECO:0007669"/>
    <property type="project" value="InterPro"/>
</dbReference>
<dbReference type="EMBL" id="JAWQEG010003133">
    <property type="protein sequence ID" value="KAK3867796.1"/>
    <property type="molecule type" value="Genomic_DNA"/>
</dbReference>
<dbReference type="PANTHER" id="PTHR11783">
    <property type="entry name" value="SULFOTRANSFERASE SULT"/>
    <property type="match status" value="1"/>
</dbReference>
<keyword evidence="3" id="KW-0808">Transferase</keyword>